<dbReference type="AlphaFoldDB" id="A0A084W7J9"/>
<dbReference type="EnsemblMetazoa" id="ASIC014196-RA">
    <property type="protein sequence ID" value="ASIC014196-PA"/>
    <property type="gene ID" value="ASIC014196"/>
</dbReference>
<accession>A0A084W7J9</accession>
<sequence length="108" mass="12260">MWLKSGPPENGNLVKSFLQKEDRERRRRASALVRAEESSWEERQSSVRLSVRHTVELLPKVVEFMINWQRTSSATTSPLASHLISWKDKQHSSPCCCCISACAASCVK</sequence>
<gene>
    <name evidence="1" type="ORF">ZHAS_00014196</name>
</gene>
<keyword evidence="1" id="KW-0808">Transferase</keyword>
<dbReference type="EMBL" id="KE525315">
    <property type="protein sequence ID" value="KFB46193.1"/>
    <property type="molecule type" value="Genomic_DNA"/>
</dbReference>
<proteinExistence type="predicted"/>
<organism evidence="1">
    <name type="scientific">Anopheles sinensis</name>
    <name type="common">Mosquito</name>
    <dbReference type="NCBI Taxonomy" id="74873"/>
    <lineage>
        <taxon>Eukaryota</taxon>
        <taxon>Metazoa</taxon>
        <taxon>Ecdysozoa</taxon>
        <taxon>Arthropoda</taxon>
        <taxon>Hexapoda</taxon>
        <taxon>Insecta</taxon>
        <taxon>Pterygota</taxon>
        <taxon>Neoptera</taxon>
        <taxon>Endopterygota</taxon>
        <taxon>Diptera</taxon>
        <taxon>Nematocera</taxon>
        <taxon>Culicoidea</taxon>
        <taxon>Culicidae</taxon>
        <taxon>Anophelinae</taxon>
        <taxon>Anopheles</taxon>
    </lineage>
</organism>
<evidence type="ECO:0000313" key="3">
    <source>
        <dbReference type="Proteomes" id="UP000030765"/>
    </source>
</evidence>
<evidence type="ECO:0000313" key="2">
    <source>
        <dbReference type="EnsemblMetazoa" id="ASIC014196-PA"/>
    </source>
</evidence>
<protein>
    <submittedName>
        <fullName evidence="1 2">16S rRNA methyltransferase</fullName>
    </submittedName>
</protein>
<name>A0A084W7J9_ANOSI</name>
<keyword evidence="3" id="KW-1185">Reference proteome</keyword>
<dbReference type="GO" id="GO:0008168">
    <property type="term" value="F:methyltransferase activity"/>
    <property type="evidence" value="ECO:0007669"/>
    <property type="project" value="UniProtKB-KW"/>
</dbReference>
<evidence type="ECO:0000313" key="1">
    <source>
        <dbReference type="EMBL" id="KFB46193.1"/>
    </source>
</evidence>
<dbReference type="Proteomes" id="UP000030765">
    <property type="component" value="Unassembled WGS sequence"/>
</dbReference>
<dbReference type="EMBL" id="ATLV01021259">
    <property type="status" value="NOT_ANNOTATED_CDS"/>
    <property type="molecule type" value="Genomic_DNA"/>
</dbReference>
<keyword evidence="1" id="KW-0489">Methyltransferase</keyword>
<dbReference type="GO" id="GO:0032259">
    <property type="term" value="P:methylation"/>
    <property type="evidence" value="ECO:0007669"/>
    <property type="project" value="UniProtKB-KW"/>
</dbReference>
<dbReference type="VEuPathDB" id="VectorBase:ASIC014196"/>
<reference evidence="2" key="2">
    <citation type="submission" date="2020-05" db="UniProtKB">
        <authorList>
            <consortium name="EnsemblMetazoa"/>
        </authorList>
    </citation>
    <scope>IDENTIFICATION</scope>
</reference>
<reference evidence="1 3" key="1">
    <citation type="journal article" date="2014" name="BMC Genomics">
        <title>Genome sequence of Anopheles sinensis provides insight into genetics basis of mosquito competence for malaria parasites.</title>
        <authorList>
            <person name="Zhou D."/>
            <person name="Zhang D."/>
            <person name="Ding G."/>
            <person name="Shi L."/>
            <person name="Hou Q."/>
            <person name="Ye Y."/>
            <person name="Xu Y."/>
            <person name="Zhou H."/>
            <person name="Xiong C."/>
            <person name="Li S."/>
            <person name="Yu J."/>
            <person name="Hong S."/>
            <person name="Yu X."/>
            <person name="Zou P."/>
            <person name="Chen C."/>
            <person name="Chang X."/>
            <person name="Wang W."/>
            <person name="Lv Y."/>
            <person name="Sun Y."/>
            <person name="Ma L."/>
            <person name="Shen B."/>
            <person name="Zhu C."/>
        </authorList>
    </citation>
    <scope>NUCLEOTIDE SEQUENCE [LARGE SCALE GENOMIC DNA]</scope>
</reference>